<dbReference type="PANTHER" id="PTHR44013">
    <property type="entry name" value="ZINC-TYPE ALCOHOL DEHYDROGENASE-LIKE PROTEIN C16A3.02C"/>
    <property type="match status" value="1"/>
</dbReference>
<protein>
    <submittedName>
        <fullName evidence="2">GroES-like protein</fullName>
    </submittedName>
</protein>
<comment type="caution">
    <text evidence="2">The sequence shown here is derived from an EMBL/GenBank/DDBJ whole genome shotgun (WGS) entry which is preliminary data.</text>
</comment>
<dbReference type="GO" id="GO:0016491">
    <property type="term" value="F:oxidoreductase activity"/>
    <property type="evidence" value="ECO:0007669"/>
    <property type="project" value="InterPro"/>
</dbReference>
<reference evidence="2" key="1">
    <citation type="submission" date="2022-07" db="EMBL/GenBank/DDBJ databases">
        <title>Fungi with potential for degradation of polypropylene.</title>
        <authorList>
            <person name="Gostincar C."/>
        </authorList>
    </citation>
    <scope>NUCLEOTIDE SEQUENCE</scope>
    <source>
        <strain evidence="2">EXF-13308</strain>
    </source>
</reference>
<keyword evidence="3" id="KW-1185">Reference proteome</keyword>
<accession>A0AA38S6F4</accession>
<evidence type="ECO:0000313" key="3">
    <source>
        <dbReference type="Proteomes" id="UP001174694"/>
    </source>
</evidence>
<organism evidence="2 3">
    <name type="scientific">Pleurostoma richardsiae</name>
    <dbReference type="NCBI Taxonomy" id="41990"/>
    <lineage>
        <taxon>Eukaryota</taxon>
        <taxon>Fungi</taxon>
        <taxon>Dikarya</taxon>
        <taxon>Ascomycota</taxon>
        <taxon>Pezizomycotina</taxon>
        <taxon>Sordariomycetes</taxon>
        <taxon>Sordariomycetidae</taxon>
        <taxon>Calosphaeriales</taxon>
        <taxon>Pleurostomataceae</taxon>
        <taxon>Pleurostoma</taxon>
    </lineage>
</organism>
<dbReference type="Pfam" id="PF08240">
    <property type="entry name" value="ADH_N"/>
    <property type="match status" value="1"/>
</dbReference>
<dbReference type="AlphaFoldDB" id="A0AA38S6F4"/>
<dbReference type="Gene3D" id="3.90.180.10">
    <property type="entry name" value="Medium-chain alcohol dehydrogenases, catalytic domain"/>
    <property type="match status" value="1"/>
</dbReference>
<dbReference type="SUPFAM" id="SSF50129">
    <property type="entry name" value="GroES-like"/>
    <property type="match status" value="1"/>
</dbReference>
<dbReference type="SMART" id="SM00829">
    <property type="entry name" value="PKS_ER"/>
    <property type="match status" value="1"/>
</dbReference>
<feature type="domain" description="Enoyl reductase (ER)" evidence="1">
    <location>
        <begin position="22"/>
        <end position="346"/>
    </location>
</feature>
<evidence type="ECO:0000313" key="2">
    <source>
        <dbReference type="EMBL" id="KAJ9150215.1"/>
    </source>
</evidence>
<dbReference type="InterPro" id="IPR020843">
    <property type="entry name" value="ER"/>
</dbReference>
<dbReference type="InterPro" id="IPR013154">
    <property type="entry name" value="ADH-like_N"/>
</dbReference>
<dbReference type="Gene3D" id="3.40.50.720">
    <property type="entry name" value="NAD(P)-binding Rossmann-like Domain"/>
    <property type="match status" value="1"/>
</dbReference>
<dbReference type="InterPro" id="IPR036291">
    <property type="entry name" value="NAD(P)-bd_dom_sf"/>
</dbReference>
<dbReference type="PANTHER" id="PTHR44013:SF1">
    <property type="entry name" value="ZINC-TYPE ALCOHOL DEHYDROGENASE-LIKE PROTEIN C16A3.02C"/>
    <property type="match status" value="1"/>
</dbReference>
<name>A0AA38S6F4_9PEZI</name>
<dbReference type="SUPFAM" id="SSF51735">
    <property type="entry name" value="NAD(P)-binding Rossmann-fold domains"/>
    <property type="match status" value="1"/>
</dbReference>
<dbReference type="InterPro" id="IPR052733">
    <property type="entry name" value="Chloroplast_QOR"/>
</dbReference>
<evidence type="ECO:0000259" key="1">
    <source>
        <dbReference type="SMART" id="SM00829"/>
    </source>
</evidence>
<dbReference type="InterPro" id="IPR011032">
    <property type="entry name" value="GroES-like_sf"/>
</dbReference>
<dbReference type="EMBL" id="JANBVO010000008">
    <property type="protein sequence ID" value="KAJ9150215.1"/>
    <property type="molecule type" value="Genomic_DNA"/>
</dbReference>
<dbReference type="Proteomes" id="UP001174694">
    <property type="component" value="Unassembled WGS sequence"/>
</dbReference>
<sequence>MSLSIPSTMWSLVARKYCSPAGYEVIELPVPKIKRPDEVLIKMYAGAINTFDPQVASGMFKLLAPPMKFPIKIGAEGSGVVAAIGPGVKTLKVGDTVYGMPFSRPMDPSDMPGFCSDYAVCRESLLLPKPANLSFEEAAALPGGVVTTIQCINRGLELMGEPGGSLEGKTVFVSAALGAMGSLACEIFKNVYGAQKLIATASTPKVPLVKELLPGGVVDEVVDYKTQDVVKTVGAGTVDFVYDTQWDLYKRFPLAKPDSGVVVTIAAIPPSQTLKVVMGEIPFWVSWLADLAQLYYREDLEKAGEIIALGKVKPVLTVISRDDLEAAKTAMDKVAAGKGGLGKLVIKIV</sequence>
<gene>
    <name evidence="2" type="ORF">NKR23_g3790</name>
</gene>
<dbReference type="Pfam" id="PF13602">
    <property type="entry name" value="ADH_zinc_N_2"/>
    <property type="match status" value="1"/>
</dbReference>
<proteinExistence type="predicted"/>
<dbReference type="CDD" id="cd05289">
    <property type="entry name" value="MDR_like_2"/>
    <property type="match status" value="1"/>
</dbReference>